<dbReference type="WBParaSite" id="GPLIN_000030300">
    <property type="protein sequence ID" value="GPLIN_000030300"/>
    <property type="gene ID" value="GPLIN_000030300"/>
</dbReference>
<reference evidence="2" key="2">
    <citation type="submission" date="2016-06" db="UniProtKB">
        <authorList>
            <consortium name="WormBaseParasite"/>
        </authorList>
    </citation>
    <scope>IDENTIFICATION</scope>
</reference>
<evidence type="ECO:0000313" key="2">
    <source>
        <dbReference type="WBParaSite" id="GPLIN_000030300"/>
    </source>
</evidence>
<organism evidence="1 2">
    <name type="scientific">Globodera pallida</name>
    <name type="common">Potato cyst nematode worm</name>
    <name type="synonym">Heterodera pallida</name>
    <dbReference type="NCBI Taxonomy" id="36090"/>
    <lineage>
        <taxon>Eukaryota</taxon>
        <taxon>Metazoa</taxon>
        <taxon>Ecdysozoa</taxon>
        <taxon>Nematoda</taxon>
        <taxon>Chromadorea</taxon>
        <taxon>Rhabditida</taxon>
        <taxon>Tylenchina</taxon>
        <taxon>Tylenchomorpha</taxon>
        <taxon>Tylenchoidea</taxon>
        <taxon>Heteroderidae</taxon>
        <taxon>Heteroderinae</taxon>
        <taxon>Globodera</taxon>
    </lineage>
</organism>
<accession>A0A183BI74</accession>
<proteinExistence type="predicted"/>
<sequence>MLKHMAKWLAQLRALLLPEPARISATKAFVEALLDHVAEVQNLPQSAGFLVGLPLIEGSANYVNQSLYKAVQLVQRCGDWHETTLADLNGLRVSFDHLMLEHITKWLAQLRAFVGLSTLANFIRTEHNISN</sequence>
<dbReference type="Proteomes" id="UP000050741">
    <property type="component" value="Unassembled WGS sequence"/>
</dbReference>
<reference evidence="1" key="1">
    <citation type="submission" date="2014-05" db="EMBL/GenBank/DDBJ databases">
        <title>The genome and life-stage specific transcriptomes of Globodera pallida elucidate key aspects of plant parasitism by a cyst nematode.</title>
        <authorList>
            <person name="Cotton J.A."/>
            <person name="Lilley C.J."/>
            <person name="Jones L.M."/>
            <person name="Kikuchi T."/>
            <person name="Reid A.J."/>
            <person name="Thorpe P."/>
            <person name="Tsai I.J."/>
            <person name="Beasley H."/>
            <person name="Blok V."/>
            <person name="Cock P.J.A."/>
            <person name="Van den Akker S.E."/>
            <person name="Holroyd N."/>
            <person name="Hunt M."/>
            <person name="Mantelin S."/>
            <person name="Naghra H."/>
            <person name="Pain A."/>
            <person name="Palomares-Rius J.E."/>
            <person name="Zarowiecki M."/>
            <person name="Berriman M."/>
            <person name="Jones J.T."/>
            <person name="Urwin P.E."/>
        </authorList>
    </citation>
    <scope>NUCLEOTIDE SEQUENCE [LARGE SCALE GENOMIC DNA]</scope>
    <source>
        <strain evidence="1">Lindley</strain>
    </source>
</reference>
<keyword evidence="1" id="KW-1185">Reference proteome</keyword>
<evidence type="ECO:0000313" key="1">
    <source>
        <dbReference type="Proteomes" id="UP000050741"/>
    </source>
</evidence>
<protein>
    <submittedName>
        <fullName evidence="2">Uncharacterized protein</fullName>
    </submittedName>
</protein>
<dbReference type="AlphaFoldDB" id="A0A183BI74"/>
<name>A0A183BI74_GLOPA</name>